<evidence type="ECO:0000256" key="1">
    <source>
        <dbReference type="SAM" id="MobiDB-lite"/>
    </source>
</evidence>
<feature type="region of interest" description="Disordered" evidence="1">
    <location>
        <begin position="1"/>
        <end position="60"/>
    </location>
</feature>
<comment type="caution">
    <text evidence="2">The sequence shown here is derived from an EMBL/GenBank/DDBJ whole genome shotgun (WGS) entry which is preliminary data.</text>
</comment>
<evidence type="ECO:0000313" key="2">
    <source>
        <dbReference type="EMBL" id="GAA2874374.1"/>
    </source>
</evidence>
<proteinExistence type="predicted"/>
<organism evidence="2 3">
    <name type="scientific">Streptosporangium fragile</name>
    <dbReference type="NCBI Taxonomy" id="46186"/>
    <lineage>
        <taxon>Bacteria</taxon>
        <taxon>Bacillati</taxon>
        <taxon>Actinomycetota</taxon>
        <taxon>Actinomycetes</taxon>
        <taxon>Streptosporangiales</taxon>
        <taxon>Streptosporangiaceae</taxon>
        <taxon>Streptosporangium</taxon>
    </lineage>
</organism>
<keyword evidence="3" id="KW-1185">Reference proteome</keyword>
<protein>
    <submittedName>
        <fullName evidence="2">Uncharacterized protein</fullName>
    </submittedName>
</protein>
<evidence type="ECO:0000313" key="3">
    <source>
        <dbReference type="Proteomes" id="UP001500831"/>
    </source>
</evidence>
<feature type="region of interest" description="Disordered" evidence="1">
    <location>
        <begin position="75"/>
        <end position="113"/>
    </location>
</feature>
<name>A0ABP6IE45_9ACTN</name>
<reference evidence="3" key="1">
    <citation type="journal article" date="2019" name="Int. J. Syst. Evol. Microbiol.">
        <title>The Global Catalogue of Microorganisms (GCM) 10K type strain sequencing project: providing services to taxonomists for standard genome sequencing and annotation.</title>
        <authorList>
            <consortium name="The Broad Institute Genomics Platform"/>
            <consortium name="The Broad Institute Genome Sequencing Center for Infectious Disease"/>
            <person name="Wu L."/>
            <person name="Ma J."/>
        </authorList>
    </citation>
    <scope>NUCLEOTIDE SEQUENCE [LARGE SCALE GENOMIC DNA]</scope>
    <source>
        <strain evidence="3">JCM 6242</strain>
    </source>
</reference>
<sequence length="113" mass="11520">MTSPIPGHGIRAVTGSGWPDDTAVSGPRVMTAPRARRPVRAGSGAGAGPPPGRCPHGGPIRAWDAAPVEAMQRTAVAPAGQADVRPAGKRTVRTGQEISPKRTKSLGGVPDKF</sequence>
<dbReference type="Proteomes" id="UP001500831">
    <property type="component" value="Unassembled WGS sequence"/>
</dbReference>
<gene>
    <name evidence="2" type="ORF">GCM10010517_35020</name>
</gene>
<dbReference type="EMBL" id="BAAAVI010000023">
    <property type="protein sequence ID" value="GAA2874374.1"/>
    <property type="molecule type" value="Genomic_DNA"/>
</dbReference>
<accession>A0ABP6IE45</accession>